<dbReference type="InterPro" id="IPR013559">
    <property type="entry name" value="YheO"/>
</dbReference>
<dbReference type="AlphaFoldDB" id="A0A1A7PT07"/>
<evidence type="ECO:0008006" key="5">
    <source>
        <dbReference type="Google" id="ProtNLM"/>
    </source>
</evidence>
<dbReference type="Pfam" id="PF08348">
    <property type="entry name" value="PAS_6"/>
    <property type="match status" value="1"/>
</dbReference>
<dbReference type="EMBL" id="JTJR01000018">
    <property type="protein sequence ID" value="OBX04876.1"/>
    <property type="molecule type" value="Genomic_DNA"/>
</dbReference>
<dbReference type="Pfam" id="PF13309">
    <property type="entry name" value="HTH_22"/>
    <property type="match status" value="1"/>
</dbReference>
<evidence type="ECO:0000259" key="2">
    <source>
        <dbReference type="Pfam" id="PF13309"/>
    </source>
</evidence>
<dbReference type="InterPro" id="IPR039446">
    <property type="entry name" value="DauR-like"/>
</dbReference>
<comment type="caution">
    <text evidence="3">The sequence shown here is derived from an EMBL/GenBank/DDBJ whole genome shotgun (WGS) entry which is preliminary data.</text>
</comment>
<dbReference type="STRING" id="505345.QV06_04880"/>
<dbReference type="InterPro" id="IPR039445">
    <property type="entry name" value="DauR-like_HTH"/>
</dbReference>
<reference evidence="3 4" key="1">
    <citation type="submission" date="2014-11" db="EMBL/GenBank/DDBJ databases">
        <title>Pan-genome of Gallibacterium spp.</title>
        <authorList>
            <person name="Kudirkiene E."/>
            <person name="Bojesen A.M."/>
        </authorList>
    </citation>
    <scope>NUCLEOTIDE SEQUENCE [LARGE SCALE GENOMIC DNA]</scope>
    <source>
        <strain evidence="3 4">59/S3/89</strain>
    </source>
</reference>
<dbReference type="PANTHER" id="PTHR35568">
    <property type="entry name" value="TRANSCRIPTIONAL REGULATOR DAUR"/>
    <property type="match status" value="1"/>
</dbReference>
<evidence type="ECO:0000259" key="1">
    <source>
        <dbReference type="Pfam" id="PF08348"/>
    </source>
</evidence>
<name>A0A1A7PT07_9PAST</name>
<dbReference type="PANTHER" id="PTHR35568:SF1">
    <property type="entry name" value="TRANSCRIPTIONAL REGULATOR DAUR"/>
    <property type="match status" value="1"/>
</dbReference>
<dbReference type="Proteomes" id="UP000092626">
    <property type="component" value="Unassembled WGS sequence"/>
</dbReference>
<organism evidence="3 4">
    <name type="scientific">Gallibacterium genomosp. 3</name>
    <dbReference type="NCBI Taxonomy" id="505345"/>
    <lineage>
        <taxon>Bacteria</taxon>
        <taxon>Pseudomonadati</taxon>
        <taxon>Pseudomonadota</taxon>
        <taxon>Gammaproteobacteria</taxon>
        <taxon>Pasteurellales</taxon>
        <taxon>Pasteurellaceae</taxon>
        <taxon>Gallibacterium</taxon>
    </lineage>
</organism>
<accession>A0A1A7PT07</accession>
<feature type="domain" description="YheO-like" evidence="1">
    <location>
        <begin position="23"/>
        <end position="130"/>
    </location>
</feature>
<sequence length="228" mass="25806">MKVSRKIPTLLNYPLTDVERLILRNYEPVLEMLSNFLGTECEAVLHSLEDLQHSVIKISNSHLTGRQVGAPITDTALRMLKQIEEGHTVVSSAYFTHSKTGKRMRSITQAIYGEHNRIIGLLCVNLNLDMSLTDFFQFLFNATSDLKQDTQGEHFAENADDLLQQISHQVITEVDSDPTISVANRNKQIVFLLNQKGVFELKGAIKRVAELLGISIHTVYMHLRNHPK</sequence>
<evidence type="ECO:0000313" key="4">
    <source>
        <dbReference type="Proteomes" id="UP000092626"/>
    </source>
</evidence>
<feature type="domain" description="Transcriptional regulator DauR-like HTH" evidence="2">
    <location>
        <begin position="163"/>
        <end position="224"/>
    </location>
</feature>
<evidence type="ECO:0000313" key="3">
    <source>
        <dbReference type="EMBL" id="OBX04876.1"/>
    </source>
</evidence>
<protein>
    <recommendedName>
        <fullName evidence="5">DNA-binding protein</fullName>
    </recommendedName>
</protein>
<proteinExistence type="predicted"/>
<gene>
    <name evidence="3" type="ORF">QV06_04880</name>
</gene>